<reference evidence="1" key="2">
    <citation type="submission" date="2022-06" db="UniProtKB">
        <authorList>
            <consortium name="EnsemblMetazoa"/>
        </authorList>
    </citation>
    <scope>IDENTIFICATION</scope>
</reference>
<reference evidence="2" key="1">
    <citation type="submission" date="2013-10" db="EMBL/GenBank/DDBJ databases">
        <title>Genome sequencing of Onchocerca volvulus.</title>
        <authorList>
            <person name="Cotton J."/>
            <person name="Tsai J."/>
            <person name="Stanley E."/>
            <person name="Tracey A."/>
            <person name="Holroyd N."/>
            <person name="Lustigman S."/>
            <person name="Berriman M."/>
        </authorList>
    </citation>
    <scope>NUCLEOTIDE SEQUENCE</scope>
</reference>
<accession>A0A044V4I5</accession>
<organism evidence="1 2">
    <name type="scientific">Onchocerca volvulus</name>
    <dbReference type="NCBI Taxonomy" id="6282"/>
    <lineage>
        <taxon>Eukaryota</taxon>
        <taxon>Metazoa</taxon>
        <taxon>Ecdysozoa</taxon>
        <taxon>Nematoda</taxon>
        <taxon>Chromadorea</taxon>
        <taxon>Rhabditida</taxon>
        <taxon>Spirurina</taxon>
        <taxon>Spiruromorpha</taxon>
        <taxon>Filarioidea</taxon>
        <taxon>Onchocercidae</taxon>
        <taxon>Onchocerca</taxon>
    </lineage>
</organism>
<evidence type="ECO:0000313" key="1">
    <source>
        <dbReference type="EnsemblMetazoa" id="OVOC8716.1"/>
    </source>
</evidence>
<sequence length="93" mass="10765">MNIREAQTAMDGVIHSTQDETLSLQKDNIEVTFYLSLKLEQLLINSHYTLKCWKNLNYRTSEVDGLNLLMFKSQHCPQQCERLSDPNLKCSST</sequence>
<protein>
    <submittedName>
        <fullName evidence="1">Uncharacterized protein</fullName>
    </submittedName>
</protein>
<dbReference type="EnsemblMetazoa" id="OVOC8716.1">
    <property type="protein sequence ID" value="OVOC8716.1"/>
    <property type="gene ID" value="WBGene00245525"/>
</dbReference>
<name>A0A044V4I5_ONCVO</name>
<dbReference type="EMBL" id="CMVM020000249">
    <property type="status" value="NOT_ANNOTATED_CDS"/>
    <property type="molecule type" value="Genomic_DNA"/>
</dbReference>
<evidence type="ECO:0000313" key="2">
    <source>
        <dbReference type="Proteomes" id="UP000024404"/>
    </source>
</evidence>
<proteinExistence type="predicted"/>
<dbReference type="AlphaFoldDB" id="A0A044V4I5"/>
<dbReference type="EnsemblMetazoa" id="OVOC8711.1">
    <property type="protein sequence ID" value="OVOC8711.1"/>
    <property type="gene ID" value="WBGene00245520"/>
</dbReference>
<dbReference type="Proteomes" id="UP000024404">
    <property type="component" value="Unassembled WGS sequence"/>
</dbReference>
<keyword evidence="2" id="KW-1185">Reference proteome</keyword>